<reference evidence="2 3" key="1">
    <citation type="journal article" date="2010" name="J. Bacteriol.">
        <title>Complete genome sequence of the aerobic facultative methanotroph Methylocella silvestris BL2.</title>
        <authorList>
            <person name="Chen Y."/>
            <person name="Crombie A."/>
            <person name="Rahman M.T."/>
            <person name="Dedysh S.N."/>
            <person name="Liesack W."/>
            <person name="Stott M.B."/>
            <person name="Alam M."/>
            <person name="Theisen A.R."/>
            <person name="Murrell J.C."/>
            <person name="Dunfield P.F."/>
        </authorList>
    </citation>
    <scope>NUCLEOTIDE SEQUENCE [LARGE SCALE GENOMIC DNA]</scope>
    <source>
        <strain evidence="3">DSM 15510 / CIP 108128 / LMG 27833 / NCIMB 13906 / BL2</strain>
    </source>
</reference>
<protein>
    <submittedName>
        <fullName evidence="2">General secretion pathway protein I</fullName>
    </submittedName>
</protein>
<proteinExistence type="predicted"/>
<dbReference type="SUPFAM" id="SSF54523">
    <property type="entry name" value="Pili subunits"/>
    <property type="match status" value="1"/>
</dbReference>
<gene>
    <name evidence="2" type="ordered locus">Msil_0914</name>
</gene>
<evidence type="ECO:0000313" key="3">
    <source>
        <dbReference type="Proteomes" id="UP000002257"/>
    </source>
</evidence>
<dbReference type="InterPro" id="IPR012902">
    <property type="entry name" value="N_methyl_site"/>
</dbReference>
<organism evidence="2 3">
    <name type="scientific">Methylocella silvestris (strain DSM 15510 / CIP 108128 / LMG 27833 / NCIMB 13906 / BL2)</name>
    <dbReference type="NCBI Taxonomy" id="395965"/>
    <lineage>
        <taxon>Bacteria</taxon>
        <taxon>Pseudomonadati</taxon>
        <taxon>Pseudomonadota</taxon>
        <taxon>Alphaproteobacteria</taxon>
        <taxon>Hyphomicrobiales</taxon>
        <taxon>Beijerinckiaceae</taxon>
        <taxon>Methylocella</taxon>
    </lineage>
</organism>
<dbReference type="STRING" id="395965.Msil_0914"/>
<dbReference type="Pfam" id="PF07963">
    <property type="entry name" value="N_methyl"/>
    <property type="match status" value="1"/>
</dbReference>
<dbReference type="Proteomes" id="UP000002257">
    <property type="component" value="Chromosome"/>
</dbReference>
<sequence length="151" mass="16275">MCPRKPFEPPRFFRRSLRPAFVRASGRAGFTLIEALVALAVIAVCLAAIGSLVASNSRSVRQVEQRLTLVSALRKIEAALPDRGHLTEELSGDMGEAGFLIGSTPFPDPSPPPSDKTAPAWTPQKIVIKVRSESGATIEVETLRLVPSETK</sequence>
<evidence type="ECO:0000256" key="1">
    <source>
        <dbReference type="SAM" id="MobiDB-lite"/>
    </source>
</evidence>
<accession>B8ESJ4</accession>
<dbReference type="OrthoDB" id="8242679at2"/>
<dbReference type="RefSeq" id="WP_012589954.1">
    <property type="nucleotide sequence ID" value="NC_011666.1"/>
</dbReference>
<dbReference type="EMBL" id="CP001280">
    <property type="protein sequence ID" value="ACK49884.1"/>
    <property type="molecule type" value="Genomic_DNA"/>
</dbReference>
<dbReference type="NCBIfam" id="TIGR02532">
    <property type="entry name" value="IV_pilin_GFxxxE"/>
    <property type="match status" value="1"/>
</dbReference>
<evidence type="ECO:0000313" key="2">
    <source>
        <dbReference type="EMBL" id="ACK49884.1"/>
    </source>
</evidence>
<dbReference type="AlphaFoldDB" id="B8ESJ4"/>
<keyword evidence="3" id="KW-1185">Reference proteome</keyword>
<dbReference type="HOGENOM" id="CLU_145354_0_0_5"/>
<dbReference type="KEGG" id="msl:Msil_0914"/>
<feature type="region of interest" description="Disordered" evidence="1">
    <location>
        <begin position="101"/>
        <end position="122"/>
    </location>
</feature>
<dbReference type="eggNOG" id="COG2165">
    <property type="taxonomic scope" value="Bacteria"/>
</dbReference>
<name>B8ESJ4_METSB</name>
<dbReference type="InterPro" id="IPR045584">
    <property type="entry name" value="Pilin-like"/>
</dbReference>